<reference evidence="1 2" key="1">
    <citation type="submission" date="2017-08" db="EMBL/GenBank/DDBJ databases">
        <title>Acidophilic green algal genome provides insights into adaptation to an acidic environment.</title>
        <authorList>
            <person name="Hirooka S."/>
            <person name="Hirose Y."/>
            <person name="Kanesaki Y."/>
            <person name="Higuchi S."/>
            <person name="Fujiwara T."/>
            <person name="Onuma R."/>
            <person name="Era A."/>
            <person name="Ohbayashi R."/>
            <person name="Uzuka A."/>
            <person name="Nozaki H."/>
            <person name="Yoshikawa H."/>
            <person name="Miyagishima S.Y."/>
        </authorList>
    </citation>
    <scope>NUCLEOTIDE SEQUENCE [LARGE SCALE GENOMIC DNA]</scope>
    <source>
        <strain evidence="1 2">NIES-2499</strain>
    </source>
</reference>
<evidence type="ECO:0000313" key="1">
    <source>
        <dbReference type="EMBL" id="GAX80340.1"/>
    </source>
</evidence>
<keyword evidence="2" id="KW-1185">Reference proteome</keyword>
<dbReference type="AlphaFoldDB" id="A0A250XC51"/>
<sequence length="279" mass="31676">MPAPSLLQSSANIWNGLKHLTQIQISRSFGCGAFFVTRGRTEFVTTSQVTYLPWDEGTRVYYSYLYSEMSLLQEIRNMKDLRLGSPVTFVEDIKVDFWASDSSPRTSVPAKFPLLVTSVTADQRRVTEYTSKVPLTRGNMQTQPGFWRENQGRFRASWPGKVFGERFEDDDIRDLCHIFSEDIMCSGLRLMEVVEMPDSQHLKRNVSPIKPISGGGWISEARGYLRCRTSSAKRGAGDDLYEFNDQGIDRDDASARLFCMTPKRSKKAVNPFSCAEDES</sequence>
<proteinExistence type="predicted"/>
<accession>A0A250XC51</accession>
<name>A0A250XC51_9CHLO</name>
<dbReference type="EMBL" id="BEGY01000051">
    <property type="protein sequence ID" value="GAX80340.1"/>
    <property type="molecule type" value="Genomic_DNA"/>
</dbReference>
<organism evidence="1 2">
    <name type="scientific">Chlamydomonas eustigma</name>
    <dbReference type="NCBI Taxonomy" id="1157962"/>
    <lineage>
        <taxon>Eukaryota</taxon>
        <taxon>Viridiplantae</taxon>
        <taxon>Chlorophyta</taxon>
        <taxon>core chlorophytes</taxon>
        <taxon>Chlorophyceae</taxon>
        <taxon>CS clade</taxon>
        <taxon>Chlamydomonadales</taxon>
        <taxon>Chlamydomonadaceae</taxon>
        <taxon>Chlamydomonas</taxon>
    </lineage>
</organism>
<comment type="caution">
    <text evidence="1">The sequence shown here is derived from an EMBL/GenBank/DDBJ whole genome shotgun (WGS) entry which is preliminary data.</text>
</comment>
<dbReference type="Proteomes" id="UP000232323">
    <property type="component" value="Unassembled WGS sequence"/>
</dbReference>
<evidence type="ECO:0000313" key="2">
    <source>
        <dbReference type="Proteomes" id="UP000232323"/>
    </source>
</evidence>
<gene>
    <name evidence="1" type="ORF">CEUSTIGMA_g7778.t1</name>
</gene>
<protein>
    <submittedName>
        <fullName evidence="1">Uncharacterized protein</fullName>
    </submittedName>
</protein>